<accession>A0A0G1WS91</accession>
<gene>
    <name evidence="10" type="ORF">UY22_C0021G0004</name>
</gene>
<name>A0A0G1WS91_9BACT</name>
<evidence type="ECO:0000256" key="5">
    <source>
        <dbReference type="ARBA" id="ARBA00022927"/>
    </source>
</evidence>
<comment type="caution">
    <text evidence="9">Lacks conserved residue(s) required for the propagation of feature annotation.</text>
</comment>
<feature type="transmembrane region" description="Helical" evidence="9">
    <location>
        <begin position="48"/>
        <end position="69"/>
    </location>
</feature>
<dbReference type="NCBIfam" id="TIGR00810">
    <property type="entry name" value="secG"/>
    <property type="match status" value="1"/>
</dbReference>
<proteinExistence type="inferred from homology"/>
<dbReference type="Pfam" id="PF03840">
    <property type="entry name" value="SecG"/>
    <property type="match status" value="1"/>
</dbReference>
<dbReference type="Proteomes" id="UP000034877">
    <property type="component" value="Unassembled WGS sequence"/>
</dbReference>
<evidence type="ECO:0000313" key="11">
    <source>
        <dbReference type="Proteomes" id="UP000034877"/>
    </source>
</evidence>
<dbReference type="InterPro" id="IPR004692">
    <property type="entry name" value="SecG"/>
</dbReference>
<organism evidence="10 11">
    <name type="scientific">Candidatus Amesbacteria bacterium GW2011_GWC1_48_10</name>
    <dbReference type="NCBI Taxonomy" id="1618365"/>
    <lineage>
        <taxon>Bacteria</taxon>
        <taxon>Candidatus Amesiibacteriota</taxon>
    </lineage>
</organism>
<comment type="caution">
    <text evidence="10">The sequence shown here is derived from an EMBL/GenBank/DDBJ whole genome shotgun (WGS) entry which is preliminary data.</text>
</comment>
<keyword evidence="4 9" id="KW-0812">Transmembrane</keyword>
<keyword evidence="3 9" id="KW-0813">Transport</keyword>
<evidence type="ECO:0000256" key="4">
    <source>
        <dbReference type="ARBA" id="ARBA00022692"/>
    </source>
</evidence>
<dbReference type="GO" id="GO:0015450">
    <property type="term" value="F:protein-transporting ATPase activity"/>
    <property type="evidence" value="ECO:0007669"/>
    <property type="project" value="UniProtKB-UniRule"/>
</dbReference>
<dbReference type="EMBL" id="LCPE01000021">
    <property type="protein sequence ID" value="KKU93208.1"/>
    <property type="molecule type" value="Genomic_DNA"/>
</dbReference>
<dbReference type="GO" id="GO:0009306">
    <property type="term" value="P:protein secretion"/>
    <property type="evidence" value="ECO:0007669"/>
    <property type="project" value="UniProtKB-UniRule"/>
</dbReference>
<evidence type="ECO:0000256" key="3">
    <source>
        <dbReference type="ARBA" id="ARBA00022448"/>
    </source>
</evidence>
<evidence type="ECO:0000256" key="2">
    <source>
        <dbReference type="ARBA" id="ARBA00008445"/>
    </source>
</evidence>
<evidence type="ECO:0000256" key="9">
    <source>
        <dbReference type="RuleBase" id="RU365087"/>
    </source>
</evidence>
<protein>
    <recommendedName>
        <fullName evidence="9">Protein-export membrane protein SecG</fullName>
    </recommendedName>
</protein>
<sequence length="70" mass="7562">MKLTLTLLQLVIGLAVTILILIQAKGTGLGRTFGAQMYHSKRGVENLVFKSTIYLSAIFVLTAVIAQILS</sequence>
<dbReference type="GO" id="GO:0005886">
    <property type="term" value="C:plasma membrane"/>
    <property type="evidence" value="ECO:0007669"/>
    <property type="project" value="UniProtKB-SubCell"/>
</dbReference>
<evidence type="ECO:0000256" key="8">
    <source>
        <dbReference type="ARBA" id="ARBA00023136"/>
    </source>
</evidence>
<keyword evidence="6 9" id="KW-1133">Transmembrane helix</keyword>
<keyword evidence="7 9" id="KW-0811">Translocation</keyword>
<keyword evidence="9" id="KW-1003">Cell membrane</keyword>
<comment type="subcellular location">
    <subcellularLocation>
        <location evidence="9">Cell membrane</location>
        <topology evidence="9">Multi-pass membrane protein</topology>
    </subcellularLocation>
    <subcellularLocation>
        <location evidence="1">Membrane</location>
        <topology evidence="1">Multi-pass membrane protein</topology>
    </subcellularLocation>
</comment>
<evidence type="ECO:0000256" key="1">
    <source>
        <dbReference type="ARBA" id="ARBA00004141"/>
    </source>
</evidence>
<comment type="similarity">
    <text evidence="2 9">Belongs to the SecG family.</text>
</comment>
<evidence type="ECO:0000313" key="10">
    <source>
        <dbReference type="EMBL" id="KKU93208.1"/>
    </source>
</evidence>
<keyword evidence="8 9" id="KW-0472">Membrane</keyword>
<comment type="function">
    <text evidence="9">Involved in protein export. Participates in an early event of protein translocation.</text>
</comment>
<reference evidence="10 11" key="1">
    <citation type="journal article" date="2015" name="Nature">
        <title>rRNA introns, odd ribosomes, and small enigmatic genomes across a large radiation of phyla.</title>
        <authorList>
            <person name="Brown C.T."/>
            <person name="Hug L.A."/>
            <person name="Thomas B.C."/>
            <person name="Sharon I."/>
            <person name="Castelle C.J."/>
            <person name="Singh A."/>
            <person name="Wilkins M.J."/>
            <person name="Williams K.H."/>
            <person name="Banfield J.F."/>
        </authorList>
    </citation>
    <scope>NUCLEOTIDE SEQUENCE [LARGE SCALE GENOMIC DNA]</scope>
</reference>
<dbReference type="AlphaFoldDB" id="A0A0G1WS91"/>
<evidence type="ECO:0000256" key="7">
    <source>
        <dbReference type="ARBA" id="ARBA00023010"/>
    </source>
</evidence>
<keyword evidence="5 9" id="KW-0653">Protein transport</keyword>
<evidence type="ECO:0000256" key="6">
    <source>
        <dbReference type="ARBA" id="ARBA00022989"/>
    </source>
</evidence>